<dbReference type="STRING" id="938405.SAMN02927895_03546"/>
<name>A0A1G7AFU2_9PROT</name>
<proteinExistence type="predicted"/>
<keyword evidence="3" id="KW-1185">Reference proteome</keyword>
<dbReference type="PANTHER" id="PTHR35519:SF2">
    <property type="entry name" value="PH DOMAIN PROTEIN"/>
    <property type="match status" value="1"/>
</dbReference>
<evidence type="ECO:0000313" key="3">
    <source>
        <dbReference type="Proteomes" id="UP000198925"/>
    </source>
</evidence>
<dbReference type="RefSeq" id="WP_090664699.1">
    <property type="nucleotide sequence ID" value="NZ_FMZX01000019.1"/>
</dbReference>
<evidence type="ECO:0000313" key="2">
    <source>
        <dbReference type="EMBL" id="SDE12905.1"/>
    </source>
</evidence>
<sequence>MRGDSDGTVVAFGAGRKEAALARLELIAGMLDSRWRIPGTGIRFGADALLSLLPAVGPVAGTAVSAYLIWEARRLGASTGLLLRMAANLGLDAAISIVPVAGSVGDVFFRANLRNMALLRRHLTRGAVRDES</sequence>
<reference evidence="2 3" key="1">
    <citation type="submission" date="2016-10" db="EMBL/GenBank/DDBJ databases">
        <authorList>
            <person name="de Groot N.N."/>
        </authorList>
    </citation>
    <scope>NUCLEOTIDE SEQUENCE [LARGE SCALE GENOMIC DNA]</scope>
    <source>
        <strain evidence="2 3">CPCC 100156</strain>
    </source>
</reference>
<accession>A0A1G7AFU2</accession>
<dbReference type="AlphaFoldDB" id="A0A1G7AFU2"/>
<feature type="transmembrane region" description="Helical" evidence="1">
    <location>
        <begin position="90"/>
        <end position="111"/>
    </location>
</feature>
<dbReference type="PANTHER" id="PTHR35519">
    <property type="entry name" value="MEMBRANE PROTEINS"/>
    <property type="match status" value="1"/>
</dbReference>
<evidence type="ECO:0008006" key="4">
    <source>
        <dbReference type="Google" id="ProtNLM"/>
    </source>
</evidence>
<protein>
    <recommendedName>
        <fullName evidence="4">DUF4112 domain-containing protein</fullName>
    </recommendedName>
</protein>
<dbReference type="EMBL" id="FMZX01000019">
    <property type="protein sequence ID" value="SDE12905.1"/>
    <property type="molecule type" value="Genomic_DNA"/>
</dbReference>
<dbReference type="InterPro" id="IPR025187">
    <property type="entry name" value="DUF4112"/>
</dbReference>
<keyword evidence="1" id="KW-1133">Transmembrane helix</keyword>
<keyword evidence="1" id="KW-0472">Membrane</keyword>
<dbReference type="Proteomes" id="UP000198925">
    <property type="component" value="Unassembled WGS sequence"/>
</dbReference>
<evidence type="ECO:0000256" key="1">
    <source>
        <dbReference type="SAM" id="Phobius"/>
    </source>
</evidence>
<keyword evidence="1" id="KW-0812">Transmembrane</keyword>
<feature type="transmembrane region" description="Helical" evidence="1">
    <location>
        <begin position="44"/>
        <end position="70"/>
    </location>
</feature>
<gene>
    <name evidence="2" type="ORF">SAMN04487779_101958</name>
</gene>
<organism evidence="2 3">
    <name type="scientific">Belnapia rosea</name>
    <dbReference type="NCBI Taxonomy" id="938405"/>
    <lineage>
        <taxon>Bacteria</taxon>
        <taxon>Pseudomonadati</taxon>
        <taxon>Pseudomonadota</taxon>
        <taxon>Alphaproteobacteria</taxon>
        <taxon>Acetobacterales</taxon>
        <taxon>Roseomonadaceae</taxon>
        <taxon>Belnapia</taxon>
    </lineage>
</organism>
<dbReference type="Pfam" id="PF13430">
    <property type="entry name" value="DUF4112"/>
    <property type="match status" value="1"/>
</dbReference>